<protein>
    <submittedName>
        <fullName evidence="1">Uncharacterized protein</fullName>
    </submittedName>
</protein>
<evidence type="ECO:0000313" key="4">
    <source>
        <dbReference type="EMBL" id="QIX58794.1"/>
    </source>
</evidence>
<dbReference type="EMBL" id="CP019030">
    <property type="protein sequence ID" value="APU46624.1"/>
    <property type="molecule type" value="Genomic_DNA"/>
</dbReference>
<evidence type="ECO:0000313" key="9">
    <source>
        <dbReference type="Proteomes" id="UP000503169"/>
    </source>
</evidence>
<reference evidence="2 7" key="2">
    <citation type="submission" date="2016-12" db="EMBL/GenBank/DDBJ databases">
        <title>Complete Genome Sequence of Lactobacillus fermentum Strain SNUV175, a Probiotic for Treatment of Bacterial Vaginosis.</title>
        <authorList>
            <person name="Lee S."/>
            <person name="You H.J."/>
            <person name="Kwon B."/>
            <person name="Ko G."/>
        </authorList>
    </citation>
    <scope>NUCLEOTIDE SEQUENCE [LARGE SCALE GENOMIC DNA]</scope>
    <source>
        <strain evidence="2 7">SNUV175</strain>
    </source>
</reference>
<dbReference type="Proteomes" id="UP000094714">
    <property type="component" value="Chromosome"/>
</dbReference>
<reference evidence="4 9" key="4">
    <citation type="submission" date="2020-04" db="EMBL/GenBank/DDBJ databases">
        <title>Novel strain L. Fermentum HFD1 producer antibacterial peptides.</title>
        <authorList>
            <person name="Ozhegov G.D."/>
            <person name="Pavlova A.S."/>
            <person name="Zhuravleva D.E."/>
            <person name="Gogoleva N.V."/>
            <person name="Shagimardanova E.I."/>
            <person name="Markelova M.I."/>
            <person name="Yarullina D.R."/>
            <person name="Kayumov A.R."/>
        </authorList>
    </citation>
    <scope>NUCLEOTIDE SEQUENCE [LARGE SCALE GENOMIC DNA]</scope>
    <source>
        <strain evidence="4 9">HFD1</strain>
    </source>
</reference>
<dbReference type="EMBL" id="CP121468">
    <property type="protein sequence ID" value="WFR88448.1"/>
    <property type="molecule type" value="Genomic_DNA"/>
</dbReference>
<dbReference type="EMBL" id="CP017151">
    <property type="protein sequence ID" value="AOR73610.1"/>
    <property type="molecule type" value="Genomic_DNA"/>
</dbReference>
<proteinExistence type="predicted"/>
<evidence type="ECO:0000313" key="3">
    <source>
        <dbReference type="EMBL" id="MPQ35126.1"/>
    </source>
</evidence>
<gene>
    <name evidence="2" type="ORF">BUW47_09505</name>
    <name evidence="3" type="ORF">GC247_04280</name>
    <name evidence="4" type="ORF">HCY95_01232</name>
    <name evidence="1" type="ORF">LACFE_CDS0130</name>
    <name evidence="5" type="ORF">P8634_06365</name>
</gene>
<dbReference type="EMBL" id="CP050919">
    <property type="protein sequence ID" value="QIX58794.1"/>
    <property type="molecule type" value="Genomic_DNA"/>
</dbReference>
<evidence type="ECO:0000313" key="8">
    <source>
        <dbReference type="Proteomes" id="UP000466799"/>
    </source>
</evidence>
<dbReference type="Proteomes" id="UP000503169">
    <property type="component" value="Chromosome"/>
</dbReference>
<sequence>MIRVTVRQVRQLAGRIQAIIDHNHLAGLMVTENFLLALMASWQPVVTDLTTTGRVPHQQVAYWRGVSRWVTQVETHPEWVLEMEPYTSVVAQQAACQCIHACQAQALANPLADAQVGVVQAQLAKFDLHTQSVGELAMIRQYWQATGE</sequence>
<reference evidence="3 8" key="3">
    <citation type="submission" date="2019-10" db="EMBL/GenBank/DDBJ databases">
        <title>Genome Sequencing and assembly of Lactobacillus fermentum I2, a lactic acid bacteria.</title>
        <authorList>
            <person name="Lopes L.S."/>
            <person name="Persinoti G.F."/>
            <person name="Riano-Pachon D.M."/>
            <person name="Labate C.A."/>
        </authorList>
    </citation>
    <scope>NUCLEOTIDE SEQUENCE [LARGE SCALE GENOMIC DNA]</scope>
    <source>
        <strain evidence="3 8">I2</strain>
    </source>
</reference>
<organism evidence="1 6">
    <name type="scientific">Limosilactobacillus fermentum</name>
    <name type="common">Lactobacillus fermentum</name>
    <dbReference type="NCBI Taxonomy" id="1613"/>
    <lineage>
        <taxon>Bacteria</taxon>
        <taxon>Bacillati</taxon>
        <taxon>Bacillota</taxon>
        <taxon>Bacilli</taxon>
        <taxon>Lactobacillales</taxon>
        <taxon>Lactobacillaceae</taxon>
        <taxon>Limosilactobacillus</taxon>
    </lineage>
</organism>
<dbReference type="OrthoDB" id="9958514at2"/>
<evidence type="ECO:0000313" key="5">
    <source>
        <dbReference type="EMBL" id="WFR88448.1"/>
    </source>
</evidence>
<dbReference type="RefSeq" id="WP_003683387.1">
    <property type="nucleotide sequence ID" value="NZ_AP024320.1"/>
</dbReference>
<name>A0A1D7ZUQ0_LIMFE</name>
<evidence type="ECO:0000313" key="6">
    <source>
        <dbReference type="Proteomes" id="UP000094714"/>
    </source>
</evidence>
<evidence type="ECO:0000313" key="1">
    <source>
        <dbReference type="EMBL" id="AOR73610.1"/>
    </source>
</evidence>
<dbReference type="AlphaFoldDB" id="A0A1D7ZUQ0"/>
<dbReference type="Proteomes" id="UP001218104">
    <property type="component" value="Chromosome"/>
</dbReference>
<dbReference type="Proteomes" id="UP000185427">
    <property type="component" value="Chromosome"/>
</dbReference>
<accession>A0A1D7ZUQ0</accession>
<evidence type="ECO:0000313" key="7">
    <source>
        <dbReference type="Proteomes" id="UP000185427"/>
    </source>
</evidence>
<dbReference type="GeneID" id="83714426"/>
<dbReference type="PATRIC" id="fig|1613.112.peg.140"/>
<dbReference type="EMBL" id="WHJL01000023">
    <property type="protein sequence ID" value="MPQ35126.1"/>
    <property type="molecule type" value="Genomic_DNA"/>
</dbReference>
<evidence type="ECO:0000313" key="2">
    <source>
        <dbReference type="EMBL" id="APU46624.1"/>
    </source>
</evidence>
<reference evidence="1 6" key="1">
    <citation type="submission" date="2016-09" db="EMBL/GenBank/DDBJ databases">
        <title>Genome Sequence of the Lactobacillus fermentum strain NCC2970 (CNCM I-5068).</title>
        <authorList>
            <person name="Barretto C."/>
            <person name="Ngom-Bru C."/>
            <person name="Genevaz A."/>
            <person name="Fournier C."/>
            <person name="Moine D."/>
            <person name="Kassam M."/>
            <person name="Iltis A."/>
            <person name="Sagory-Zalkind P."/>
            <person name="Faucherand G."/>
            <person name="Descombes P."/>
            <person name="Duboux S."/>
        </authorList>
    </citation>
    <scope>NUCLEOTIDE SEQUENCE [LARGE SCALE GENOMIC DNA]</scope>
    <source>
        <strain evidence="1 6">NCC2970</strain>
    </source>
</reference>
<reference evidence="5" key="5">
    <citation type="submission" date="2023-04" db="EMBL/GenBank/DDBJ databases">
        <title>Genomic of Limosilactobacillus fermentum MSJK0025.</title>
        <authorList>
            <person name="Yang S."/>
        </authorList>
    </citation>
    <scope>NUCLEOTIDE SEQUENCE</scope>
    <source>
        <strain evidence="5">MSJK0025</strain>
    </source>
</reference>
<dbReference type="Proteomes" id="UP000466799">
    <property type="component" value="Unassembled WGS sequence"/>
</dbReference>